<organism evidence="1 2">
    <name type="scientific">Candidatus Portnoybacteria bacterium RIFCSPHIGHO2_01_FULL_40_12b</name>
    <dbReference type="NCBI Taxonomy" id="1801994"/>
    <lineage>
        <taxon>Bacteria</taxon>
        <taxon>Candidatus Portnoyibacteriota</taxon>
    </lineage>
</organism>
<name>A0A1G2FE31_9BACT</name>
<accession>A0A1G2FE31</accession>
<sequence>MNKRKLFLAIWLAISAALFIKIQLVLAGGGVPQIISPNGGETWNIAETHKITWNHPSETLGKTIQLSIHLLGPDSYLIGSSAAPGKDLLLYGPTNVLINSFSGEFLWTIPNSLADGSYKIEVEEYDPSAGLNHIDLSDAPFGIKESLVNGIVSGGCVAFSVDNAVSVSEAKINLNGKSYTIPASAISISKDSTSIYAFVPPDGTSPKFQPSIGTTGAYYQQYGFIIADIRYQDNKIYIINNLSSKRLDSAGTCPNYTSVKTAAQVNVSGDPSFVGATFSPGQSNVVVGRFKISATGGDVIINKFVISADTRKGNFKQLDIYDITSGAENHIFGFGGNESDNTSPSVYESGVFNNGILFIPAGTTKVIQLKTNISSSATPSGFKFAITSFGFSNTITPIISGLTAYSGSVAIQDSLTGFLDTNFSQIGYTTNYAINTDDGVKILFIAANASINDSNDVQLTYKDLKSGMNVRVFGSKNSYYSNTWDINSIRVLSPVPVIFPYPNGAIVKTSSSDKIYLIESNKKRWITNTEAFLAYGLKPNSEIIISQTDLDKYPFGPDITAATPNLSEGALIRAKGDIDVWIVKYVGAKKFKRLILSPSAFNSYGHLRWSNIKDIDRSTVDSFTTSDLVRAVNDFKVYKLYPSGDTGQKRLVATADTFNRLGFDWDSIYQINQIDRNLYNAGQIIE</sequence>
<evidence type="ECO:0000313" key="1">
    <source>
        <dbReference type="EMBL" id="OGZ35821.1"/>
    </source>
</evidence>
<comment type="caution">
    <text evidence="1">The sequence shown here is derived from an EMBL/GenBank/DDBJ whole genome shotgun (WGS) entry which is preliminary data.</text>
</comment>
<dbReference type="EMBL" id="MHMY01000006">
    <property type="protein sequence ID" value="OGZ35821.1"/>
    <property type="molecule type" value="Genomic_DNA"/>
</dbReference>
<dbReference type="Proteomes" id="UP000176974">
    <property type="component" value="Unassembled WGS sequence"/>
</dbReference>
<dbReference type="AlphaFoldDB" id="A0A1G2FE31"/>
<evidence type="ECO:0000313" key="2">
    <source>
        <dbReference type="Proteomes" id="UP000176974"/>
    </source>
</evidence>
<gene>
    <name evidence="1" type="ORF">A2815_00285</name>
</gene>
<proteinExistence type="predicted"/>
<protein>
    <submittedName>
        <fullName evidence="1">Uncharacterized protein</fullName>
    </submittedName>
</protein>
<reference evidence="1 2" key="1">
    <citation type="journal article" date="2016" name="Nat. Commun.">
        <title>Thousands of microbial genomes shed light on interconnected biogeochemical processes in an aquifer system.</title>
        <authorList>
            <person name="Anantharaman K."/>
            <person name="Brown C.T."/>
            <person name="Hug L.A."/>
            <person name="Sharon I."/>
            <person name="Castelle C.J."/>
            <person name="Probst A.J."/>
            <person name="Thomas B.C."/>
            <person name="Singh A."/>
            <person name="Wilkins M.J."/>
            <person name="Karaoz U."/>
            <person name="Brodie E.L."/>
            <person name="Williams K.H."/>
            <person name="Hubbard S.S."/>
            <person name="Banfield J.F."/>
        </authorList>
    </citation>
    <scope>NUCLEOTIDE SEQUENCE [LARGE SCALE GENOMIC DNA]</scope>
</reference>